<dbReference type="PANTHER" id="PTHR39962:SF1">
    <property type="entry name" value="LPXI FAMILY PROTEIN"/>
    <property type="match status" value="1"/>
</dbReference>
<dbReference type="AlphaFoldDB" id="A0A2T0RZV3"/>
<gene>
    <name evidence="3" type="ORF">CLV78_101753</name>
</gene>
<reference evidence="3 4" key="1">
    <citation type="submission" date="2018-03" db="EMBL/GenBank/DDBJ databases">
        <title>Genomic Encyclopedia of Archaeal and Bacterial Type Strains, Phase II (KMG-II): from individual species to whole genera.</title>
        <authorList>
            <person name="Goeker M."/>
        </authorList>
    </citation>
    <scope>NUCLEOTIDE SEQUENCE [LARGE SCALE GENOMIC DNA]</scope>
    <source>
        <strain evidence="3 4">DSM 29328</strain>
    </source>
</reference>
<dbReference type="InterPro" id="IPR053174">
    <property type="entry name" value="LpxI"/>
</dbReference>
<evidence type="ECO:0000259" key="2">
    <source>
        <dbReference type="Pfam" id="PF17930"/>
    </source>
</evidence>
<dbReference type="Pfam" id="PF06230">
    <property type="entry name" value="LpxI_C"/>
    <property type="match status" value="1"/>
</dbReference>
<accession>A0A2T0RZV3</accession>
<proteinExistence type="predicted"/>
<dbReference type="OrthoDB" id="9789836at2"/>
<evidence type="ECO:0008006" key="5">
    <source>
        <dbReference type="Google" id="ProtNLM"/>
    </source>
</evidence>
<keyword evidence="4" id="KW-1185">Reference proteome</keyword>
<evidence type="ECO:0000313" key="4">
    <source>
        <dbReference type="Proteomes" id="UP000239480"/>
    </source>
</evidence>
<dbReference type="EMBL" id="PVTD01000001">
    <property type="protein sequence ID" value="PRY26652.1"/>
    <property type="molecule type" value="Genomic_DNA"/>
</dbReference>
<name>A0A2T0RZV3_9RHOB</name>
<dbReference type="RefSeq" id="WP_106203759.1">
    <property type="nucleotide sequence ID" value="NZ_PVTD01000001.1"/>
</dbReference>
<dbReference type="Proteomes" id="UP000239480">
    <property type="component" value="Unassembled WGS sequence"/>
</dbReference>
<feature type="domain" description="LpxI N-terminal" evidence="2">
    <location>
        <begin position="2"/>
        <end position="128"/>
    </location>
</feature>
<dbReference type="InterPro" id="IPR043167">
    <property type="entry name" value="LpxI_C_sf"/>
</dbReference>
<dbReference type="Gene3D" id="3.40.50.20">
    <property type="match status" value="1"/>
</dbReference>
<protein>
    <recommendedName>
        <fullName evidence="5">Phosphatidate cytidylyltransferase</fullName>
    </recommendedName>
</protein>
<feature type="domain" description="LpxI C-terminal" evidence="1">
    <location>
        <begin position="132"/>
        <end position="263"/>
    </location>
</feature>
<evidence type="ECO:0000259" key="1">
    <source>
        <dbReference type="Pfam" id="PF06230"/>
    </source>
</evidence>
<dbReference type="Pfam" id="PF17930">
    <property type="entry name" value="LpxI_N"/>
    <property type="match status" value="1"/>
</dbReference>
<dbReference type="Gene3D" id="3.40.140.80">
    <property type="match status" value="1"/>
</dbReference>
<sequence>MLALIAGQGRLPQLVAETVRAEGREVIYCAYHDAPPGALEPDLVFRLETLGGLLRKLQKRGASEVCFAGGIRRPKLEPSKLDLATAPLVPKFLSALGKGDDGALRVVLELFESRGMAVRAAHEIIPGLLPAEGVLGQVQPSDDDRQDAARAADIVRTLGALDVGQGCVVSRRQALAIEAMPGTDWMLSTLAANREGLPDGGVLLKGPKPNQDRRVDLPAIGPDTMRAAARAGLRGVAIVAGSVMVLDRDEATAEADRLGLFLWARAEETG</sequence>
<dbReference type="PANTHER" id="PTHR39962">
    <property type="entry name" value="BLL4848 PROTEIN"/>
    <property type="match status" value="1"/>
</dbReference>
<dbReference type="InterPro" id="IPR041255">
    <property type="entry name" value="LpxI_N"/>
</dbReference>
<comment type="caution">
    <text evidence="3">The sequence shown here is derived from an EMBL/GenBank/DDBJ whole genome shotgun (WGS) entry which is preliminary data.</text>
</comment>
<organism evidence="3 4">
    <name type="scientific">Aliiruegeria haliotis</name>
    <dbReference type="NCBI Taxonomy" id="1280846"/>
    <lineage>
        <taxon>Bacteria</taxon>
        <taxon>Pseudomonadati</taxon>
        <taxon>Pseudomonadota</taxon>
        <taxon>Alphaproteobacteria</taxon>
        <taxon>Rhodobacterales</taxon>
        <taxon>Roseobacteraceae</taxon>
        <taxon>Aliiruegeria</taxon>
    </lineage>
</organism>
<dbReference type="InterPro" id="IPR010415">
    <property type="entry name" value="LpxI_C"/>
</dbReference>
<evidence type="ECO:0000313" key="3">
    <source>
        <dbReference type="EMBL" id="PRY26652.1"/>
    </source>
</evidence>